<reference evidence="5" key="1">
    <citation type="submission" date="2023-10" db="EMBL/GenBank/DDBJ databases">
        <title>Genome assembly of Pristionchus species.</title>
        <authorList>
            <person name="Yoshida K."/>
            <person name="Sommer R.J."/>
        </authorList>
    </citation>
    <scope>NUCLEOTIDE SEQUENCE</scope>
    <source>
        <strain evidence="5">RS5133</strain>
    </source>
</reference>
<dbReference type="InterPro" id="IPR023780">
    <property type="entry name" value="Chromo_domain"/>
</dbReference>
<evidence type="ECO:0000313" key="6">
    <source>
        <dbReference type="Proteomes" id="UP001432322"/>
    </source>
</evidence>
<dbReference type="PANTHER" id="PTHR22812">
    <property type="entry name" value="CHROMOBOX PROTEIN"/>
    <property type="match status" value="1"/>
</dbReference>
<feature type="compositionally biased region" description="Basic and acidic residues" evidence="3">
    <location>
        <begin position="69"/>
        <end position="84"/>
    </location>
</feature>
<keyword evidence="6" id="KW-1185">Reference proteome</keyword>
<feature type="region of interest" description="Disordered" evidence="3">
    <location>
        <begin position="69"/>
        <end position="102"/>
    </location>
</feature>
<comment type="subcellular location">
    <subcellularLocation>
        <location evidence="1">Nucleus</location>
    </subcellularLocation>
</comment>
<name>A0AAV5WV33_9BILA</name>
<dbReference type="InterPro" id="IPR016197">
    <property type="entry name" value="Chromo-like_dom_sf"/>
</dbReference>
<protein>
    <recommendedName>
        <fullName evidence="4">Chromo domain-containing protein</fullName>
    </recommendedName>
</protein>
<gene>
    <name evidence="5" type="ORF">PFISCL1PPCAC_27214</name>
</gene>
<organism evidence="5 6">
    <name type="scientific">Pristionchus fissidentatus</name>
    <dbReference type="NCBI Taxonomy" id="1538716"/>
    <lineage>
        <taxon>Eukaryota</taxon>
        <taxon>Metazoa</taxon>
        <taxon>Ecdysozoa</taxon>
        <taxon>Nematoda</taxon>
        <taxon>Chromadorea</taxon>
        <taxon>Rhabditida</taxon>
        <taxon>Rhabditina</taxon>
        <taxon>Diplogasteromorpha</taxon>
        <taxon>Diplogasteroidea</taxon>
        <taxon>Neodiplogasteridae</taxon>
        <taxon>Pristionchus</taxon>
    </lineage>
</organism>
<dbReference type="SMART" id="SM00298">
    <property type="entry name" value="CHROMO"/>
    <property type="match status" value="1"/>
</dbReference>
<sequence length="193" mass="23124">MVKQFRVREILDERMNENVDSNLIKEYLVKWEDDEEVCWSRDEYDSWEPEGNLTCLFLIKNFKKQRREEERQRKKKDRKEIKQEEPEEETSGPSTTQISKEGYVIVPVRTDHGYLRGEKGHIRQVISRMTKGGIMKTYCEVYFPSLGGDSQWIRDSVVKKYDQQGLLNFFAAQTSRRFIDQREREQSEKNLID</sequence>
<dbReference type="Pfam" id="PF00385">
    <property type="entry name" value="Chromo"/>
    <property type="match status" value="1"/>
</dbReference>
<evidence type="ECO:0000259" key="4">
    <source>
        <dbReference type="PROSITE" id="PS50013"/>
    </source>
</evidence>
<dbReference type="CDD" id="cd00024">
    <property type="entry name" value="CD_CSD"/>
    <property type="match status" value="1"/>
</dbReference>
<dbReference type="Gene3D" id="2.40.50.40">
    <property type="match status" value="1"/>
</dbReference>
<dbReference type="PROSITE" id="PS50013">
    <property type="entry name" value="CHROMO_2"/>
    <property type="match status" value="1"/>
</dbReference>
<proteinExistence type="predicted"/>
<feature type="domain" description="Chromo" evidence="4">
    <location>
        <begin position="5"/>
        <end position="74"/>
    </location>
</feature>
<evidence type="ECO:0000256" key="3">
    <source>
        <dbReference type="SAM" id="MobiDB-lite"/>
    </source>
</evidence>
<dbReference type="Proteomes" id="UP001432322">
    <property type="component" value="Unassembled WGS sequence"/>
</dbReference>
<dbReference type="EMBL" id="BTSY01000007">
    <property type="protein sequence ID" value="GMT35917.1"/>
    <property type="molecule type" value="Genomic_DNA"/>
</dbReference>
<dbReference type="InterPro" id="IPR000953">
    <property type="entry name" value="Chromo/chromo_shadow_dom"/>
</dbReference>
<evidence type="ECO:0000256" key="1">
    <source>
        <dbReference type="ARBA" id="ARBA00004123"/>
    </source>
</evidence>
<dbReference type="InterPro" id="IPR051219">
    <property type="entry name" value="Heterochromatin_chromo-domain"/>
</dbReference>
<evidence type="ECO:0000313" key="5">
    <source>
        <dbReference type="EMBL" id="GMT35917.1"/>
    </source>
</evidence>
<accession>A0AAV5WV33</accession>
<evidence type="ECO:0000256" key="2">
    <source>
        <dbReference type="ARBA" id="ARBA00023242"/>
    </source>
</evidence>
<dbReference type="AlphaFoldDB" id="A0AAV5WV33"/>
<keyword evidence="2" id="KW-0539">Nucleus</keyword>
<comment type="caution">
    <text evidence="5">The sequence shown here is derived from an EMBL/GenBank/DDBJ whole genome shotgun (WGS) entry which is preliminary data.</text>
</comment>
<dbReference type="SUPFAM" id="SSF54160">
    <property type="entry name" value="Chromo domain-like"/>
    <property type="match status" value="1"/>
</dbReference>
<dbReference type="GO" id="GO:0005634">
    <property type="term" value="C:nucleus"/>
    <property type="evidence" value="ECO:0007669"/>
    <property type="project" value="UniProtKB-SubCell"/>
</dbReference>